<name>A0A7Z7LFJ4_9BACT</name>
<evidence type="ECO:0000256" key="2">
    <source>
        <dbReference type="ARBA" id="ARBA00022475"/>
    </source>
</evidence>
<dbReference type="GO" id="GO:0044038">
    <property type="term" value="P:cell wall macromolecule biosynthetic process"/>
    <property type="evidence" value="ECO:0007669"/>
    <property type="project" value="TreeGrafter"/>
</dbReference>
<keyword evidence="7" id="KW-0460">Magnesium</keyword>
<evidence type="ECO:0000256" key="8">
    <source>
        <dbReference type="SAM" id="Phobius"/>
    </source>
</evidence>
<comment type="cofactor">
    <cofactor evidence="7">
        <name>Mg(2+)</name>
        <dbReference type="ChEBI" id="CHEBI:18420"/>
    </cofactor>
</comment>
<dbReference type="KEGG" id="minf:MESINF_1572"/>
<feature type="binding site" evidence="7">
    <location>
        <position position="126"/>
    </location>
    <ligand>
        <name>Mg(2+)</name>
        <dbReference type="ChEBI" id="CHEBI:18420"/>
    </ligand>
</feature>
<proteinExistence type="predicted"/>
<sequence length="298" mass="32978">MMEILMAFGLSLVFNYVLKVLGMKLGFVDKPAGTLKPHEKPIPYLGGTAILLSISPWFLNYPEYFFPFIVMWIVGFIDDKRGLSPKVRLFIELAGGFSISYIIFGYSFFDSAILAFVFTMAVNAYNMVDGLDGICAGNTIIFSVFAFMAGFSPDISLAVAGAFAGYLLYNFPPAKVFMGDQGSYLAGTFVGLLLLESWESQNFVRIAAFCWPVLLDLFVGFVRRSLAGKSPLKGDRDHYYDKIFAITGKKKRATFFITSSIALFYALVGLLLPVTAIPFVLIISSVVQVFLLKSLRLT</sequence>
<evidence type="ECO:0000313" key="9">
    <source>
        <dbReference type="EMBL" id="SSC13016.1"/>
    </source>
</evidence>
<dbReference type="RefSeq" id="WP_169699215.1">
    <property type="nucleotide sequence ID" value="NZ_LS974202.1"/>
</dbReference>
<keyword evidence="5 8" id="KW-1133">Transmembrane helix</keyword>
<dbReference type="GO" id="GO:0005886">
    <property type="term" value="C:plasma membrane"/>
    <property type="evidence" value="ECO:0007669"/>
    <property type="project" value="UniProtKB-SubCell"/>
</dbReference>
<evidence type="ECO:0000256" key="4">
    <source>
        <dbReference type="ARBA" id="ARBA00022692"/>
    </source>
</evidence>
<keyword evidence="6 8" id="KW-0472">Membrane</keyword>
<dbReference type="GO" id="GO:0046872">
    <property type="term" value="F:metal ion binding"/>
    <property type="evidence" value="ECO:0007669"/>
    <property type="project" value="UniProtKB-KW"/>
</dbReference>
<feature type="transmembrane region" description="Helical" evidence="8">
    <location>
        <begin position="61"/>
        <end position="77"/>
    </location>
</feature>
<dbReference type="Pfam" id="PF00953">
    <property type="entry name" value="Glycos_transf_4"/>
    <property type="match status" value="1"/>
</dbReference>
<gene>
    <name evidence="9" type="ORF">MESINF_1572</name>
</gene>
<evidence type="ECO:0000313" key="10">
    <source>
        <dbReference type="Proteomes" id="UP000250796"/>
    </source>
</evidence>
<keyword evidence="2" id="KW-1003">Cell membrane</keyword>
<keyword evidence="10" id="KW-1185">Reference proteome</keyword>
<dbReference type="PANTHER" id="PTHR22926:SF3">
    <property type="entry name" value="UNDECAPRENYL-PHOSPHATE ALPHA-N-ACETYLGLUCOSAMINYL 1-PHOSPHATE TRANSFERASE"/>
    <property type="match status" value="1"/>
</dbReference>
<dbReference type="InterPro" id="IPR000715">
    <property type="entry name" value="Glycosyl_transferase_4"/>
</dbReference>
<evidence type="ECO:0000256" key="3">
    <source>
        <dbReference type="ARBA" id="ARBA00022679"/>
    </source>
</evidence>
<dbReference type="PANTHER" id="PTHR22926">
    <property type="entry name" value="PHOSPHO-N-ACETYLMURAMOYL-PENTAPEPTIDE-TRANSFERASE"/>
    <property type="match status" value="1"/>
</dbReference>
<evidence type="ECO:0000256" key="1">
    <source>
        <dbReference type="ARBA" id="ARBA00004651"/>
    </source>
</evidence>
<feature type="binding site" evidence="7">
    <location>
        <position position="180"/>
    </location>
    <ligand>
        <name>Mg(2+)</name>
        <dbReference type="ChEBI" id="CHEBI:18420"/>
    </ligand>
</feature>
<dbReference type="GO" id="GO:0009103">
    <property type="term" value="P:lipopolysaccharide biosynthetic process"/>
    <property type="evidence" value="ECO:0007669"/>
    <property type="project" value="TreeGrafter"/>
</dbReference>
<reference evidence="9 10" key="1">
    <citation type="submission" date="2017-01" db="EMBL/GenBank/DDBJ databases">
        <authorList>
            <person name="Erauso G."/>
        </authorList>
    </citation>
    <scope>NUCLEOTIDE SEQUENCE [LARGE SCALE GENOMIC DNA]</scope>
    <source>
        <strain evidence="9">MESINF1</strain>
    </source>
</reference>
<comment type="subcellular location">
    <subcellularLocation>
        <location evidence="1">Cell membrane</location>
        <topology evidence="1">Multi-pass membrane protein</topology>
    </subcellularLocation>
</comment>
<evidence type="ECO:0000256" key="5">
    <source>
        <dbReference type="ARBA" id="ARBA00022989"/>
    </source>
</evidence>
<keyword evidence="4 8" id="KW-0812">Transmembrane</keyword>
<dbReference type="AlphaFoldDB" id="A0A7Z7LFJ4"/>
<dbReference type="EMBL" id="LS974202">
    <property type="protein sequence ID" value="SSC13016.1"/>
    <property type="molecule type" value="Genomic_DNA"/>
</dbReference>
<evidence type="ECO:0000256" key="6">
    <source>
        <dbReference type="ARBA" id="ARBA00023136"/>
    </source>
</evidence>
<dbReference type="GO" id="GO:0071555">
    <property type="term" value="P:cell wall organization"/>
    <property type="evidence" value="ECO:0007669"/>
    <property type="project" value="TreeGrafter"/>
</dbReference>
<organism evidence="9 10">
    <name type="scientific">Mesotoga infera</name>
    <dbReference type="NCBI Taxonomy" id="1236046"/>
    <lineage>
        <taxon>Bacteria</taxon>
        <taxon>Thermotogati</taxon>
        <taxon>Thermotogota</taxon>
        <taxon>Thermotogae</taxon>
        <taxon>Kosmotogales</taxon>
        <taxon>Kosmotogaceae</taxon>
        <taxon>Mesotoga</taxon>
    </lineage>
</organism>
<keyword evidence="7" id="KW-0479">Metal-binding</keyword>
<dbReference type="GO" id="GO:0016780">
    <property type="term" value="F:phosphotransferase activity, for other substituted phosphate groups"/>
    <property type="evidence" value="ECO:0007669"/>
    <property type="project" value="InterPro"/>
</dbReference>
<dbReference type="CDD" id="cd06853">
    <property type="entry name" value="GT_WecA_like"/>
    <property type="match status" value="1"/>
</dbReference>
<dbReference type="Proteomes" id="UP000250796">
    <property type="component" value="Chromosome MESINF"/>
</dbReference>
<feature type="transmembrane region" description="Helical" evidence="8">
    <location>
        <begin position="140"/>
        <end position="169"/>
    </location>
</feature>
<protein>
    <submittedName>
        <fullName evidence="9">UDP-N-acetylmuramyl pentapeptide phosphotransferase/UDP-N-acetylglucosamine-1-phosphate transferase</fullName>
    </submittedName>
</protein>
<keyword evidence="3 9" id="KW-0808">Transferase</keyword>
<evidence type="ECO:0000256" key="7">
    <source>
        <dbReference type="PIRSR" id="PIRSR600715-1"/>
    </source>
</evidence>
<accession>A0A7Z7LFJ4</accession>